<dbReference type="AlphaFoldDB" id="A0A819L7W5"/>
<comment type="caution">
    <text evidence="2">The sequence shown here is derived from an EMBL/GenBank/DDBJ whole genome shotgun (WGS) entry which is preliminary data.</text>
</comment>
<sequence>MCSQTDDLSVDISVLPEDIFQLVGHKFYEVVQSVAGDSLAKILKIQLINSAAKLFNTPDSTTGQFIVKPGIRSSFSHLMNLLKKALKQKQEPVLNENIENYSSYLTDEFLNNHPILRSIIKWYRLNELNNIKQTNRFLVSFIDNLINNISQSPNNFRHSEPVKNFAMCLYVLGGKQVYEFIRLNLYGAIPCLSTLGELINNSGTAFNEAQFNFENLRQCHSDFGFCSEDTTGVIRKVEYDSKTDCFVGFATPVNRGVPLPRFYRANTFNDLKTIYDNNEIAGLLNVHMFQGIPTEENSARMDEYIPTMFEAECPHNRFCHRALSGSFSTMVNFTVNNFIQRAQKLCILNQMKHNQSENDRLDEVDTLNLDQIISDAYNQAIDIVRSSNILLELEENDIINLETLNKFVYDNLKKSSKMFNYSSRAANDNNEELESDDDGDDEDNECESEEGDGDNEICDELLDFENNDQAEVLNSTKSNFDGIKLVDNVNPLLKHSYFKTLGCIFKVF</sequence>
<accession>A0A819L7W5</accession>
<dbReference type="Proteomes" id="UP000663881">
    <property type="component" value="Unassembled WGS sequence"/>
</dbReference>
<name>A0A819L7W5_9BILA</name>
<dbReference type="EMBL" id="CAJOAY010002505">
    <property type="protein sequence ID" value="CAF3957948.1"/>
    <property type="molecule type" value="Genomic_DNA"/>
</dbReference>
<protein>
    <submittedName>
        <fullName evidence="2">Uncharacterized protein</fullName>
    </submittedName>
</protein>
<feature type="region of interest" description="Disordered" evidence="1">
    <location>
        <begin position="423"/>
        <end position="454"/>
    </location>
</feature>
<gene>
    <name evidence="2" type="ORF">OKA104_LOCUS27355</name>
</gene>
<proteinExistence type="predicted"/>
<evidence type="ECO:0000313" key="3">
    <source>
        <dbReference type="Proteomes" id="UP000663881"/>
    </source>
</evidence>
<evidence type="ECO:0000256" key="1">
    <source>
        <dbReference type="SAM" id="MobiDB-lite"/>
    </source>
</evidence>
<reference evidence="2" key="1">
    <citation type="submission" date="2021-02" db="EMBL/GenBank/DDBJ databases">
        <authorList>
            <person name="Nowell W R."/>
        </authorList>
    </citation>
    <scope>NUCLEOTIDE SEQUENCE</scope>
</reference>
<feature type="compositionally biased region" description="Acidic residues" evidence="1">
    <location>
        <begin position="429"/>
        <end position="454"/>
    </location>
</feature>
<evidence type="ECO:0000313" key="2">
    <source>
        <dbReference type="EMBL" id="CAF3957948.1"/>
    </source>
</evidence>
<organism evidence="2 3">
    <name type="scientific">Adineta steineri</name>
    <dbReference type="NCBI Taxonomy" id="433720"/>
    <lineage>
        <taxon>Eukaryota</taxon>
        <taxon>Metazoa</taxon>
        <taxon>Spiralia</taxon>
        <taxon>Gnathifera</taxon>
        <taxon>Rotifera</taxon>
        <taxon>Eurotatoria</taxon>
        <taxon>Bdelloidea</taxon>
        <taxon>Adinetida</taxon>
        <taxon>Adinetidae</taxon>
        <taxon>Adineta</taxon>
    </lineage>
</organism>